<sequence length="120" mass="13687">MEMYPCSNGNVLQAKVDRARNFQGILFFFEKNGNIVFISIKEMLEPYLQFRKYIAAPVSDIPCISLSPYSPPYTRWDRFPPLRLASPAACIALAFHSFKCRLSGQSYSKRSATTDQSLYS</sequence>
<gene>
    <name evidence="1" type="ORF">HAX54_045350</name>
</gene>
<organism evidence="1 2">
    <name type="scientific">Datura stramonium</name>
    <name type="common">Jimsonweed</name>
    <name type="synonym">Common thornapple</name>
    <dbReference type="NCBI Taxonomy" id="4076"/>
    <lineage>
        <taxon>Eukaryota</taxon>
        <taxon>Viridiplantae</taxon>
        <taxon>Streptophyta</taxon>
        <taxon>Embryophyta</taxon>
        <taxon>Tracheophyta</taxon>
        <taxon>Spermatophyta</taxon>
        <taxon>Magnoliopsida</taxon>
        <taxon>eudicotyledons</taxon>
        <taxon>Gunneridae</taxon>
        <taxon>Pentapetalae</taxon>
        <taxon>asterids</taxon>
        <taxon>lamiids</taxon>
        <taxon>Solanales</taxon>
        <taxon>Solanaceae</taxon>
        <taxon>Solanoideae</taxon>
        <taxon>Datureae</taxon>
        <taxon>Datura</taxon>
    </lineage>
</organism>
<evidence type="ECO:0000313" key="1">
    <source>
        <dbReference type="EMBL" id="MCE3049590.1"/>
    </source>
</evidence>
<evidence type="ECO:0000313" key="2">
    <source>
        <dbReference type="Proteomes" id="UP000823775"/>
    </source>
</evidence>
<proteinExistence type="predicted"/>
<comment type="caution">
    <text evidence="1">The sequence shown here is derived from an EMBL/GenBank/DDBJ whole genome shotgun (WGS) entry which is preliminary data.</text>
</comment>
<name>A0ABS8WFN2_DATST</name>
<reference evidence="1 2" key="1">
    <citation type="journal article" date="2021" name="BMC Genomics">
        <title>Datura genome reveals duplications of psychoactive alkaloid biosynthetic genes and high mutation rate following tissue culture.</title>
        <authorList>
            <person name="Rajewski A."/>
            <person name="Carter-House D."/>
            <person name="Stajich J."/>
            <person name="Litt A."/>
        </authorList>
    </citation>
    <scope>NUCLEOTIDE SEQUENCE [LARGE SCALE GENOMIC DNA]</scope>
    <source>
        <strain evidence="1">AR-01</strain>
    </source>
</reference>
<feature type="non-terminal residue" evidence="1">
    <location>
        <position position="120"/>
    </location>
</feature>
<accession>A0ABS8WFN2</accession>
<dbReference type="Proteomes" id="UP000823775">
    <property type="component" value="Unassembled WGS sequence"/>
</dbReference>
<keyword evidence="2" id="KW-1185">Reference proteome</keyword>
<protein>
    <submittedName>
        <fullName evidence="1">Uncharacterized protein</fullName>
    </submittedName>
</protein>
<dbReference type="EMBL" id="JACEIK010007004">
    <property type="protein sequence ID" value="MCE3049590.1"/>
    <property type="molecule type" value="Genomic_DNA"/>
</dbReference>